<dbReference type="AlphaFoldDB" id="A0A9E9NUX4"/>
<accession>A0A9E9NUX4</accession>
<sequence length="134" mass="14643">MENDRRKKPLPVLQEMAGDRVCREELCVAYLRVLRRLAVIREGCDPVTVSFVAPRGNAGETECSEGAKPVIVEIPLACLTAFYAWEMDEVRGCLAGRSVRESASPAERHNGKCPCQGTVARFAGGDMTTEDAMP</sequence>
<organism evidence="1">
    <name type="scientific">Oxalobacter aliiformigenes</name>
    <dbReference type="NCBI Taxonomy" id="2946593"/>
    <lineage>
        <taxon>Bacteria</taxon>
        <taxon>Pseudomonadati</taxon>
        <taxon>Pseudomonadota</taxon>
        <taxon>Betaproteobacteria</taxon>
        <taxon>Burkholderiales</taxon>
        <taxon>Oxalobacteraceae</taxon>
        <taxon>Oxalobacter</taxon>
    </lineage>
</organism>
<name>A0A9E9NUX4_9BURK</name>
<proteinExistence type="predicted"/>
<evidence type="ECO:0000313" key="1">
    <source>
        <dbReference type="EMBL" id="WAV92027.1"/>
    </source>
</evidence>
<dbReference type="EMBL" id="CP098251">
    <property type="protein sequence ID" value="WAV92027.1"/>
    <property type="molecule type" value="Genomic_DNA"/>
</dbReference>
<dbReference type="Proteomes" id="UP001164819">
    <property type="component" value="Chromosome"/>
</dbReference>
<reference evidence="1" key="1">
    <citation type="journal article" date="2022" name="Front. Microbiol.">
        <title>New perspectives on an old grouping: The genomic and phenotypic variability of Oxalobacter formigenes and the implications for calcium oxalate stone prevention.</title>
        <authorList>
            <person name="Chmiel J.A."/>
            <person name="Carr C."/>
            <person name="Stuivenberg G.A."/>
            <person name="Venema R."/>
            <person name="Chanyi R.M."/>
            <person name="Al K.F."/>
            <person name="Giguere D."/>
            <person name="Say H."/>
            <person name="Akouris P.P."/>
            <person name="Dominguez Romero S.A."/>
            <person name="Kwong A."/>
            <person name="Tai V."/>
            <person name="Koval S.F."/>
            <person name="Razvi H."/>
            <person name="Bjazevic J."/>
            <person name="Burton J.P."/>
        </authorList>
    </citation>
    <scope>NUCLEOTIDE SEQUENCE</scope>
    <source>
        <strain evidence="1">OxK</strain>
    </source>
</reference>
<gene>
    <name evidence="1" type="ORF">NB646_04735</name>
</gene>
<dbReference type="RefSeq" id="WP_269316312.1">
    <property type="nucleotide sequence ID" value="NZ_CP098251.1"/>
</dbReference>
<protein>
    <submittedName>
        <fullName evidence="1">Uncharacterized protein</fullName>
    </submittedName>
</protein>